<sequence length="69" mass="7435">MTEQPRGDDSTSVLTAVRAGRATRDQAEIEIVQSIIDWCVIHQTDDEDAASFGDHGIPLAGDGAPWVLE</sequence>
<feature type="non-terminal residue" evidence="1">
    <location>
        <position position="69"/>
    </location>
</feature>
<name>A0A1I3RMC2_9ACTN</name>
<dbReference type="EMBL" id="FOQG01000034">
    <property type="protein sequence ID" value="SFJ46919.1"/>
    <property type="molecule type" value="Genomic_DNA"/>
</dbReference>
<dbReference type="AlphaFoldDB" id="A0A1I3RMC2"/>
<reference evidence="1 2" key="1">
    <citation type="submission" date="2016-10" db="EMBL/GenBank/DDBJ databases">
        <authorList>
            <person name="de Groot N.N."/>
        </authorList>
    </citation>
    <scope>NUCLEOTIDE SEQUENCE [LARGE SCALE GENOMIC DNA]</scope>
    <source>
        <strain evidence="1 2">CGMCC 1.11156</strain>
    </source>
</reference>
<evidence type="ECO:0000313" key="1">
    <source>
        <dbReference type="EMBL" id="SFJ46919.1"/>
    </source>
</evidence>
<keyword evidence="2" id="KW-1185">Reference proteome</keyword>
<protein>
    <submittedName>
        <fullName evidence="1">Uncharacterized protein</fullName>
    </submittedName>
</protein>
<gene>
    <name evidence="1" type="ORF">SAMN05216561_1341</name>
</gene>
<evidence type="ECO:0000313" key="2">
    <source>
        <dbReference type="Proteomes" id="UP000198649"/>
    </source>
</evidence>
<proteinExistence type="predicted"/>
<dbReference type="RefSeq" id="WP_143099881.1">
    <property type="nucleotide sequence ID" value="NZ_FOQG01000034.1"/>
</dbReference>
<organism evidence="1 2">
    <name type="scientific">Nocardioides psychrotolerans</name>
    <dbReference type="NCBI Taxonomy" id="1005945"/>
    <lineage>
        <taxon>Bacteria</taxon>
        <taxon>Bacillati</taxon>
        <taxon>Actinomycetota</taxon>
        <taxon>Actinomycetes</taxon>
        <taxon>Propionibacteriales</taxon>
        <taxon>Nocardioidaceae</taxon>
        <taxon>Nocardioides</taxon>
    </lineage>
</organism>
<accession>A0A1I3RMC2</accession>
<dbReference type="Proteomes" id="UP000198649">
    <property type="component" value="Unassembled WGS sequence"/>
</dbReference>